<evidence type="ECO:0000313" key="12">
    <source>
        <dbReference type="Proteomes" id="UP001501757"/>
    </source>
</evidence>
<evidence type="ECO:0000256" key="2">
    <source>
        <dbReference type="ARBA" id="ARBA00011084"/>
    </source>
</evidence>
<comment type="similarity">
    <text evidence="2">Belongs to the GSP J family.</text>
</comment>
<evidence type="ECO:0000256" key="7">
    <source>
        <dbReference type="ARBA" id="ARBA00022692"/>
    </source>
</evidence>
<protein>
    <recommendedName>
        <fullName evidence="3">Type II secretion system protein J</fullName>
    </recommendedName>
</protein>
<dbReference type="Pfam" id="PF07963">
    <property type="entry name" value="N_methyl"/>
    <property type="match status" value="1"/>
</dbReference>
<dbReference type="Gene3D" id="3.10.610.10">
    <property type="entry name" value="GSPII I/J protein-like"/>
    <property type="match status" value="1"/>
</dbReference>
<keyword evidence="5" id="KW-0488">Methylation</keyword>
<reference evidence="11 12" key="1">
    <citation type="journal article" date="2019" name="Int. J. Syst. Evol. Microbiol.">
        <title>The Global Catalogue of Microorganisms (GCM) 10K type strain sequencing project: providing services to taxonomists for standard genome sequencing and annotation.</title>
        <authorList>
            <consortium name="The Broad Institute Genomics Platform"/>
            <consortium name="The Broad Institute Genome Sequencing Center for Infectious Disease"/>
            <person name="Wu L."/>
            <person name="Ma J."/>
        </authorList>
    </citation>
    <scope>NUCLEOTIDE SEQUENCE [LARGE SCALE GENOMIC DNA]</scope>
    <source>
        <strain evidence="11 12">JCM 13378</strain>
    </source>
</reference>
<dbReference type="InterPro" id="IPR045584">
    <property type="entry name" value="Pilin-like"/>
</dbReference>
<evidence type="ECO:0000256" key="6">
    <source>
        <dbReference type="ARBA" id="ARBA00022519"/>
    </source>
</evidence>
<evidence type="ECO:0000256" key="1">
    <source>
        <dbReference type="ARBA" id="ARBA00004377"/>
    </source>
</evidence>
<dbReference type="InterPro" id="IPR010055">
    <property type="entry name" value="T2SS_protein-GspJ"/>
</dbReference>
<dbReference type="Proteomes" id="UP001501757">
    <property type="component" value="Unassembled WGS sequence"/>
</dbReference>
<dbReference type="InterPro" id="IPR012902">
    <property type="entry name" value="N_methyl_site"/>
</dbReference>
<keyword evidence="8 10" id="KW-1133">Transmembrane helix</keyword>
<evidence type="ECO:0000256" key="4">
    <source>
        <dbReference type="ARBA" id="ARBA00022475"/>
    </source>
</evidence>
<accession>A0ABN0WPR3</accession>
<comment type="caution">
    <text evidence="11">The sequence shown here is derived from an EMBL/GenBank/DDBJ whole genome shotgun (WGS) entry which is preliminary data.</text>
</comment>
<keyword evidence="4" id="KW-1003">Cell membrane</keyword>
<proteinExistence type="inferred from homology"/>
<dbReference type="SUPFAM" id="SSF54523">
    <property type="entry name" value="Pili subunits"/>
    <property type="match status" value="1"/>
</dbReference>
<evidence type="ECO:0000313" key="11">
    <source>
        <dbReference type="EMBL" id="GAA0343608.1"/>
    </source>
</evidence>
<evidence type="ECO:0000256" key="10">
    <source>
        <dbReference type="SAM" id="Phobius"/>
    </source>
</evidence>
<comment type="subcellular location">
    <subcellularLocation>
        <location evidence="1">Cell inner membrane</location>
        <topology evidence="1">Single-pass membrane protein</topology>
    </subcellularLocation>
</comment>
<evidence type="ECO:0000256" key="3">
    <source>
        <dbReference type="ARBA" id="ARBA00021539"/>
    </source>
</evidence>
<dbReference type="Gene3D" id="2.10.70.20">
    <property type="entry name" value="gspk-gspi-gspj complex like domains"/>
    <property type="match status" value="1"/>
</dbReference>
<dbReference type="PANTHER" id="PTHR39583:SF2">
    <property type="entry name" value="TYPE II SECRETION SYSTEM PROTEIN J"/>
    <property type="match status" value="1"/>
</dbReference>
<organism evidence="11 12">
    <name type="scientific">Bowmanella denitrificans</name>
    <dbReference type="NCBI Taxonomy" id="366582"/>
    <lineage>
        <taxon>Bacteria</taxon>
        <taxon>Pseudomonadati</taxon>
        <taxon>Pseudomonadota</taxon>
        <taxon>Gammaproteobacteria</taxon>
        <taxon>Alteromonadales</taxon>
        <taxon>Alteromonadaceae</taxon>
        <taxon>Bowmanella</taxon>
    </lineage>
</organism>
<dbReference type="Pfam" id="PF11612">
    <property type="entry name" value="T2SSJ"/>
    <property type="match status" value="1"/>
</dbReference>
<dbReference type="InterPro" id="IPR051621">
    <property type="entry name" value="T2SS_protein_J"/>
</dbReference>
<keyword evidence="12" id="KW-1185">Reference proteome</keyword>
<keyword evidence="9 10" id="KW-0472">Membrane</keyword>
<dbReference type="RefSeq" id="WP_343841405.1">
    <property type="nucleotide sequence ID" value="NZ_BAAAEI010000003.1"/>
</dbReference>
<dbReference type="EMBL" id="BAAAEI010000003">
    <property type="protein sequence ID" value="GAA0343608.1"/>
    <property type="molecule type" value="Genomic_DNA"/>
</dbReference>
<dbReference type="PROSITE" id="PS00409">
    <property type="entry name" value="PROKAR_NTER_METHYL"/>
    <property type="match status" value="1"/>
</dbReference>
<evidence type="ECO:0000256" key="9">
    <source>
        <dbReference type="ARBA" id="ARBA00023136"/>
    </source>
</evidence>
<gene>
    <name evidence="11" type="primary">exeJ</name>
    <name evidence="11" type="ORF">GCM10009092_05260</name>
</gene>
<dbReference type="NCBIfam" id="TIGR01711">
    <property type="entry name" value="gspJ"/>
    <property type="match status" value="1"/>
</dbReference>
<feature type="transmembrane region" description="Helical" evidence="10">
    <location>
        <begin position="7"/>
        <end position="29"/>
    </location>
</feature>
<sequence>MNARGFTLLEILIAMAIFTMIGLAAYSVLTTTTDSDAISSQRVAKLEALQRAMLYLERDILQAVPRAVRINGDANGKVISGGQDQLQSEADGLALVRAGWQNPQLMLPRSTLQAVGYRLQEGTLQRLYSNHPDSVIGSEPKVKVLLQDIEDFRVQFLPNAGFERELKWQDDYVGAVLPRAIAIEFDSVDFGRIRREFLLASEGGDPNAVN</sequence>
<keyword evidence="7 10" id="KW-0812">Transmembrane</keyword>
<dbReference type="NCBIfam" id="TIGR02532">
    <property type="entry name" value="IV_pilin_GFxxxE"/>
    <property type="match status" value="1"/>
</dbReference>
<name>A0ABN0WPR3_9ALTE</name>
<evidence type="ECO:0000256" key="5">
    <source>
        <dbReference type="ARBA" id="ARBA00022481"/>
    </source>
</evidence>
<keyword evidence="6" id="KW-0997">Cell inner membrane</keyword>
<evidence type="ECO:0000256" key="8">
    <source>
        <dbReference type="ARBA" id="ARBA00022989"/>
    </source>
</evidence>
<dbReference type="PANTHER" id="PTHR39583">
    <property type="entry name" value="TYPE II SECRETION SYSTEM PROTEIN J-RELATED"/>
    <property type="match status" value="1"/>
</dbReference>